<protein>
    <submittedName>
        <fullName evidence="1">Right-handed parallel beta-helix repeat-containing protein</fullName>
    </submittedName>
</protein>
<dbReference type="SMART" id="SM00710">
    <property type="entry name" value="PbH1"/>
    <property type="match status" value="4"/>
</dbReference>
<dbReference type="OrthoDB" id="5438245at2"/>
<evidence type="ECO:0000313" key="1">
    <source>
        <dbReference type="EMBL" id="RUM09276.1"/>
    </source>
</evidence>
<dbReference type="SUPFAM" id="SSF51126">
    <property type="entry name" value="Pectin lyase-like"/>
    <property type="match status" value="1"/>
</dbReference>
<dbReference type="InterPro" id="IPR006626">
    <property type="entry name" value="PbH1"/>
</dbReference>
<comment type="caution">
    <text evidence="1">The sequence shown here is derived from an EMBL/GenBank/DDBJ whole genome shotgun (WGS) entry which is preliminary data.</text>
</comment>
<name>A0A432P8P7_9HYPH</name>
<dbReference type="AlphaFoldDB" id="A0A432P8P7"/>
<dbReference type="InterPro" id="IPR012334">
    <property type="entry name" value="Pectin_lyas_fold"/>
</dbReference>
<dbReference type="Gene3D" id="2.160.20.10">
    <property type="entry name" value="Single-stranded right-handed beta-helix, Pectin lyase-like"/>
    <property type="match status" value="1"/>
</dbReference>
<dbReference type="EMBL" id="RJTJ01000002">
    <property type="protein sequence ID" value="RUM09276.1"/>
    <property type="molecule type" value="Genomic_DNA"/>
</dbReference>
<accession>A0A432P8P7</accession>
<organism evidence="1 2">
    <name type="scientific">Rhizobium chutanense</name>
    <dbReference type="NCBI Taxonomy" id="2035448"/>
    <lineage>
        <taxon>Bacteria</taxon>
        <taxon>Pseudomonadati</taxon>
        <taxon>Pseudomonadota</taxon>
        <taxon>Alphaproteobacteria</taxon>
        <taxon>Hyphomicrobiales</taxon>
        <taxon>Rhizobiaceae</taxon>
        <taxon>Rhizobium/Agrobacterium group</taxon>
        <taxon>Rhizobium</taxon>
    </lineage>
</organism>
<reference evidence="1 2" key="1">
    <citation type="submission" date="2018-11" db="EMBL/GenBank/DDBJ databases">
        <title>Rhizobium chutanense sp. nov., isolated from root nodules of Phaseolus vulgaris in China.</title>
        <authorList>
            <person name="Huo Y."/>
        </authorList>
    </citation>
    <scope>NUCLEOTIDE SEQUENCE [LARGE SCALE GENOMIC DNA]</scope>
    <source>
        <strain evidence="1 2">C16</strain>
    </source>
</reference>
<proteinExistence type="predicted"/>
<dbReference type="Proteomes" id="UP000278081">
    <property type="component" value="Unassembled WGS sequence"/>
</dbReference>
<sequence length="538" mass="60610">MSRCLHTDPARIYDDLRALRPGVKLTLKSARYATPLVLSSISGSQQQPVVIGGKSAVIDGGRSYDDYRDTANRLSAVQEANGRFPGIYYLADDAALVLRNCQWVVIEDLTFEGCWPTAIYLDNCQHITLRRLHIRGSTIAIGAAGAYTRHLLIEECDWIQDVQSHGEADLAAIRQADAVDAALDPKDCRLWRKTSWGQVHGNIEDTQSRVNVEKDERGFDGDFFRAWTIAGYVVLRGNVILDAFNGIHFFNDASDSTVEDFCRNIVIENNWFVRIRDNAIEAEDYAWNWTVSGNKFVDCYMPFSLEMRRSGYFYIYGNLGWNQHRPGPDDDDRNFGQLFKFPKEHEAVGPHYVFNNSWMLRGPISKRYRFRQFHHLNNAIGYYGAAGQSTPEDSVPFGAGWQSVPKEGQDEASLEGKHFTRLWQELDIRFDGDLIDHKYFPAPLREAGYAIGVDGHPGPVPFRSPVLGQPEGLQLTTKVPAIAFLMQLPDGRAQAVGCADYTVGAWQGEDRFTVGKPMFYEYWLYAADPCGKGEAAES</sequence>
<dbReference type="InterPro" id="IPR011050">
    <property type="entry name" value="Pectin_lyase_fold/virulence"/>
</dbReference>
<gene>
    <name evidence="1" type="ORF">EFR84_02740</name>
</gene>
<evidence type="ECO:0000313" key="2">
    <source>
        <dbReference type="Proteomes" id="UP000278081"/>
    </source>
</evidence>